<gene>
    <name evidence="1" type="ORF">NAT50_04870</name>
</gene>
<dbReference type="RefSeq" id="WP_250591987.1">
    <property type="nucleotide sequence ID" value="NZ_JAMLJM010000002.1"/>
</dbReference>
<evidence type="ECO:0008006" key="3">
    <source>
        <dbReference type="Google" id="ProtNLM"/>
    </source>
</evidence>
<evidence type="ECO:0000313" key="2">
    <source>
        <dbReference type="Proteomes" id="UP001317191"/>
    </source>
</evidence>
<comment type="caution">
    <text evidence="1">The sequence shown here is derived from an EMBL/GenBank/DDBJ whole genome shotgun (WGS) entry which is preliminary data.</text>
</comment>
<organism evidence="1 2">
    <name type="scientific">Flavobacterium luminosum</name>
    <dbReference type="NCBI Taxonomy" id="2949086"/>
    <lineage>
        <taxon>Bacteria</taxon>
        <taxon>Pseudomonadati</taxon>
        <taxon>Bacteroidota</taxon>
        <taxon>Flavobacteriia</taxon>
        <taxon>Flavobacteriales</taxon>
        <taxon>Flavobacteriaceae</taxon>
        <taxon>Flavobacterium</taxon>
    </lineage>
</organism>
<evidence type="ECO:0000313" key="1">
    <source>
        <dbReference type="EMBL" id="MCL9808687.1"/>
    </source>
</evidence>
<sequence length="45" mass="4651">MTLPPVDTCTITVTVLVDGYTCTGTGTATDCKEAEKKAIANISCN</sequence>
<proteinExistence type="predicted"/>
<reference evidence="1 2" key="1">
    <citation type="submission" date="2022-05" db="EMBL/GenBank/DDBJ databases">
        <title>Flavobacterium sp., isolated from activated sludge.</title>
        <authorList>
            <person name="Ran Q."/>
        </authorList>
    </citation>
    <scope>NUCLEOTIDE SEQUENCE [LARGE SCALE GENOMIC DNA]</scope>
    <source>
        <strain evidence="1 2">HXWNR70</strain>
    </source>
</reference>
<protein>
    <recommendedName>
        <fullName evidence="3">DRBM domain-containing protein</fullName>
    </recommendedName>
</protein>
<dbReference type="Proteomes" id="UP001317191">
    <property type="component" value="Unassembled WGS sequence"/>
</dbReference>
<accession>A0ABT0TMH6</accession>
<dbReference type="EMBL" id="JAMLJM010000002">
    <property type="protein sequence ID" value="MCL9808687.1"/>
    <property type="molecule type" value="Genomic_DNA"/>
</dbReference>
<keyword evidence="2" id="KW-1185">Reference proteome</keyword>
<name>A0ABT0TMH6_9FLAO</name>